<name>A0A5Q0GX05_SACSY</name>
<feature type="coiled-coil region" evidence="1">
    <location>
        <begin position="42"/>
        <end position="69"/>
    </location>
</feature>
<dbReference type="Proteomes" id="UP000325787">
    <property type="component" value="Chromosome"/>
</dbReference>
<protein>
    <submittedName>
        <fullName evidence="2">Uncharacterized protein</fullName>
    </submittedName>
</protein>
<dbReference type="KEGG" id="ssyi:EKG83_14435"/>
<sequence length="215" mass="25090">MQVMAASTRDGNSDHWLDRFDDLWQKARADETKPAHFDGLGLEEAVEVAQRLHEQRAALLEEQLSAEREFIRRAALLLDGDKPDWWGLLDAYDQVRAWAVKGYLDRWKERVGFDRPAIRRFAHASPKSADGVWKGSTGWEGLDGTVVPPRWKDVVYALFDEHDRPVYVGMTNQFRVQAKRLHRQGHVWTAWPCDNRADAVRRRKEVIRRYGYARH</sequence>
<dbReference type="AlphaFoldDB" id="A0A5Q0GX05"/>
<evidence type="ECO:0000256" key="1">
    <source>
        <dbReference type="SAM" id="Coils"/>
    </source>
</evidence>
<keyword evidence="1" id="KW-0175">Coiled coil</keyword>
<evidence type="ECO:0000313" key="3">
    <source>
        <dbReference type="Proteomes" id="UP000325787"/>
    </source>
</evidence>
<dbReference type="RefSeq" id="WP_033435782.1">
    <property type="nucleotide sequence ID" value="NZ_CP034550.1"/>
</dbReference>
<dbReference type="EMBL" id="CP034550">
    <property type="protein sequence ID" value="QFZ18509.1"/>
    <property type="molecule type" value="Genomic_DNA"/>
</dbReference>
<proteinExistence type="predicted"/>
<reference evidence="3" key="1">
    <citation type="journal article" date="2021" name="Curr. Microbiol.">
        <title>Complete genome of nocamycin-producing strain Saccharothrix syringae NRRL B-16468 reveals the biosynthetic potential for secondary metabolites.</title>
        <authorList>
            <person name="Mo X."/>
            <person name="Yang S."/>
        </authorList>
    </citation>
    <scope>NUCLEOTIDE SEQUENCE [LARGE SCALE GENOMIC DNA]</scope>
    <source>
        <strain evidence="3">ATCC 51364 / DSM 43886 / JCM 6844 / KCTC 9398 / NBRC 14523 / NRRL B-16468 / INA 2240</strain>
    </source>
</reference>
<accession>A0A5Q0GX05</accession>
<evidence type="ECO:0000313" key="2">
    <source>
        <dbReference type="EMBL" id="QFZ18509.1"/>
    </source>
</evidence>
<keyword evidence="3" id="KW-1185">Reference proteome</keyword>
<dbReference type="OrthoDB" id="4551089at2"/>
<gene>
    <name evidence="2" type="ORF">EKG83_14435</name>
</gene>
<organism evidence="2 3">
    <name type="scientific">Saccharothrix syringae</name>
    <name type="common">Nocardiopsis syringae</name>
    <dbReference type="NCBI Taxonomy" id="103733"/>
    <lineage>
        <taxon>Bacteria</taxon>
        <taxon>Bacillati</taxon>
        <taxon>Actinomycetota</taxon>
        <taxon>Actinomycetes</taxon>
        <taxon>Pseudonocardiales</taxon>
        <taxon>Pseudonocardiaceae</taxon>
        <taxon>Saccharothrix</taxon>
    </lineage>
</organism>